<evidence type="ECO:0000313" key="9">
    <source>
        <dbReference type="EMBL" id="ETN43185.1"/>
    </source>
</evidence>
<dbReference type="InterPro" id="IPR049326">
    <property type="entry name" value="Rhodopsin_dom_fungi"/>
</dbReference>
<feature type="transmembrane region" description="Helical" evidence="7">
    <location>
        <begin position="231"/>
        <end position="254"/>
    </location>
</feature>
<reference evidence="9 10" key="1">
    <citation type="submission" date="2013-03" db="EMBL/GenBank/DDBJ databases">
        <title>The Genome Sequence of Phialophora europaea CBS 101466.</title>
        <authorList>
            <consortium name="The Broad Institute Genomics Platform"/>
            <person name="Cuomo C."/>
            <person name="de Hoog S."/>
            <person name="Gorbushina A."/>
            <person name="Walker B."/>
            <person name="Young S.K."/>
            <person name="Zeng Q."/>
            <person name="Gargeya S."/>
            <person name="Fitzgerald M."/>
            <person name="Haas B."/>
            <person name="Abouelleil A."/>
            <person name="Allen A.W."/>
            <person name="Alvarado L."/>
            <person name="Arachchi H.M."/>
            <person name="Berlin A.M."/>
            <person name="Chapman S.B."/>
            <person name="Gainer-Dewar J."/>
            <person name="Goldberg J."/>
            <person name="Griggs A."/>
            <person name="Gujja S."/>
            <person name="Hansen M."/>
            <person name="Howarth C."/>
            <person name="Imamovic A."/>
            <person name="Ireland A."/>
            <person name="Larimer J."/>
            <person name="McCowan C."/>
            <person name="Murphy C."/>
            <person name="Pearson M."/>
            <person name="Poon T.W."/>
            <person name="Priest M."/>
            <person name="Roberts A."/>
            <person name="Saif S."/>
            <person name="Shea T."/>
            <person name="Sisk P."/>
            <person name="Sykes S."/>
            <person name="Wortman J."/>
            <person name="Nusbaum C."/>
            <person name="Birren B."/>
        </authorList>
    </citation>
    <scope>NUCLEOTIDE SEQUENCE [LARGE SCALE GENOMIC DNA]</scope>
    <source>
        <strain evidence="9 10">CBS 101466</strain>
    </source>
</reference>
<comment type="subcellular location">
    <subcellularLocation>
        <location evidence="1">Membrane</location>
        <topology evidence="1">Multi-pass membrane protein</topology>
    </subcellularLocation>
</comment>
<keyword evidence="2 7" id="KW-0812">Transmembrane</keyword>
<dbReference type="GeneID" id="19969682"/>
<evidence type="ECO:0000256" key="7">
    <source>
        <dbReference type="SAM" id="Phobius"/>
    </source>
</evidence>
<accession>W2S3K1</accession>
<dbReference type="eggNOG" id="ENOG502SKCZ">
    <property type="taxonomic scope" value="Eukaryota"/>
</dbReference>
<keyword evidence="3 7" id="KW-1133">Transmembrane helix</keyword>
<feature type="transmembrane region" description="Helical" evidence="7">
    <location>
        <begin position="193"/>
        <end position="211"/>
    </location>
</feature>
<dbReference type="InterPro" id="IPR052337">
    <property type="entry name" value="SAT4-like"/>
</dbReference>
<evidence type="ECO:0000256" key="6">
    <source>
        <dbReference type="SAM" id="MobiDB-lite"/>
    </source>
</evidence>
<keyword evidence="10" id="KW-1185">Reference proteome</keyword>
<feature type="compositionally biased region" description="Polar residues" evidence="6">
    <location>
        <begin position="325"/>
        <end position="335"/>
    </location>
</feature>
<evidence type="ECO:0000313" key="10">
    <source>
        <dbReference type="Proteomes" id="UP000030752"/>
    </source>
</evidence>
<dbReference type="OrthoDB" id="444631at2759"/>
<dbReference type="PANTHER" id="PTHR33048">
    <property type="entry name" value="PTH11-LIKE INTEGRAL MEMBRANE PROTEIN (AFU_ORTHOLOGUE AFUA_5G11245)"/>
    <property type="match status" value="1"/>
</dbReference>
<dbReference type="Proteomes" id="UP000030752">
    <property type="component" value="Unassembled WGS sequence"/>
</dbReference>
<dbReference type="InParanoid" id="W2S3K1"/>
<organism evidence="9 10">
    <name type="scientific">Cyphellophora europaea (strain CBS 101466)</name>
    <name type="common">Phialophora europaea</name>
    <dbReference type="NCBI Taxonomy" id="1220924"/>
    <lineage>
        <taxon>Eukaryota</taxon>
        <taxon>Fungi</taxon>
        <taxon>Dikarya</taxon>
        <taxon>Ascomycota</taxon>
        <taxon>Pezizomycotina</taxon>
        <taxon>Eurotiomycetes</taxon>
        <taxon>Chaetothyriomycetidae</taxon>
        <taxon>Chaetothyriales</taxon>
        <taxon>Cyphellophoraceae</taxon>
        <taxon>Cyphellophora</taxon>
    </lineage>
</organism>
<proteinExistence type="inferred from homology"/>
<dbReference type="Pfam" id="PF20684">
    <property type="entry name" value="Fung_rhodopsin"/>
    <property type="match status" value="1"/>
</dbReference>
<evidence type="ECO:0000259" key="8">
    <source>
        <dbReference type="Pfam" id="PF20684"/>
    </source>
</evidence>
<dbReference type="EMBL" id="KB822718">
    <property type="protein sequence ID" value="ETN43185.1"/>
    <property type="molecule type" value="Genomic_DNA"/>
</dbReference>
<evidence type="ECO:0000256" key="5">
    <source>
        <dbReference type="ARBA" id="ARBA00038359"/>
    </source>
</evidence>
<dbReference type="HOGENOM" id="CLU_754430_0_0_1"/>
<dbReference type="VEuPathDB" id="FungiDB:HMPREF1541_02343"/>
<protein>
    <recommendedName>
        <fullName evidence="8">Rhodopsin domain-containing protein</fullName>
    </recommendedName>
</protein>
<feature type="transmembrane region" description="Helical" evidence="7">
    <location>
        <begin position="6"/>
        <end position="28"/>
    </location>
</feature>
<evidence type="ECO:0000256" key="3">
    <source>
        <dbReference type="ARBA" id="ARBA00022989"/>
    </source>
</evidence>
<dbReference type="RefSeq" id="XP_008714921.1">
    <property type="nucleotide sequence ID" value="XM_008716699.1"/>
</dbReference>
<feature type="transmembrane region" description="Helical" evidence="7">
    <location>
        <begin position="116"/>
        <end position="145"/>
    </location>
</feature>
<evidence type="ECO:0000256" key="1">
    <source>
        <dbReference type="ARBA" id="ARBA00004141"/>
    </source>
</evidence>
<feature type="transmembrane region" description="Helical" evidence="7">
    <location>
        <begin position="40"/>
        <end position="60"/>
    </location>
</feature>
<feature type="domain" description="Rhodopsin" evidence="8">
    <location>
        <begin position="24"/>
        <end position="256"/>
    </location>
</feature>
<feature type="region of interest" description="Disordered" evidence="6">
    <location>
        <begin position="286"/>
        <end position="367"/>
    </location>
</feature>
<evidence type="ECO:0000256" key="4">
    <source>
        <dbReference type="ARBA" id="ARBA00023136"/>
    </source>
</evidence>
<feature type="transmembrane region" description="Helical" evidence="7">
    <location>
        <begin position="165"/>
        <end position="186"/>
    </location>
</feature>
<dbReference type="AlphaFoldDB" id="W2S3K1"/>
<gene>
    <name evidence="9" type="ORF">HMPREF1541_02343</name>
</gene>
<comment type="similarity">
    <text evidence="5">Belongs to the SAT4 family.</text>
</comment>
<sequence length="367" mass="39460">MSGDAALVAVSIALSVLSLQAVLLRCISRFAVAKQYGLEDALVILALCCSICLAILFTLDFTSIDDESSNGFPSTQSLEILWAALLLSNIGIPLIKTSILLQYLDFFIWPKHRNTSWVLLGGVAAFGAAGAVVSIFSCLPVQAFWIMTEDSQCVDIRAFTLTSAAWNLCTDALVLALPMFAVARWAQPTAERWAFAGLYALGFIACIASGMRLYGLHTGDVMRASGDNTTLWISTAVELNTIILCATLTTLGPLTDRCFPGFLSSWLNSGRRPSYSRTWLKLKGRDSPQPAAVELRPGQPHEPARAPSALSQTSAPSAPAPFETPTMTSVTTNKRGSAHPGALVMIPVDLERGENKPPRLLVRDSTP</sequence>
<feature type="transmembrane region" description="Helical" evidence="7">
    <location>
        <begin position="80"/>
        <end position="104"/>
    </location>
</feature>
<keyword evidence="4 7" id="KW-0472">Membrane</keyword>
<dbReference type="GO" id="GO:0016020">
    <property type="term" value="C:membrane"/>
    <property type="evidence" value="ECO:0007669"/>
    <property type="project" value="UniProtKB-SubCell"/>
</dbReference>
<name>W2S3K1_CYPE1</name>
<dbReference type="PANTHER" id="PTHR33048:SF47">
    <property type="entry name" value="INTEGRAL MEMBRANE PROTEIN-RELATED"/>
    <property type="match status" value="1"/>
</dbReference>
<evidence type="ECO:0000256" key="2">
    <source>
        <dbReference type="ARBA" id="ARBA00022692"/>
    </source>
</evidence>